<dbReference type="PANTHER" id="PTHR36448">
    <property type="entry name" value="BLR7373 PROTEIN"/>
    <property type="match status" value="1"/>
</dbReference>
<dbReference type="Pfam" id="PF00190">
    <property type="entry name" value="Cupin_1"/>
    <property type="match status" value="1"/>
</dbReference>
<evidence type="ECO:0000313" key="3">
    <source>
        <dbReference type="Proteomes" id="UP000007129"/>
    </source>
</evidence>
<evidence type="ECO:0000259" key="1">
    <source>
        <dbReference type="Pfam" id="PF00190"/>
    </source>
</evidence>
<dbReference type="SUPFAM" id="SSF51182">
    <property type="entry name" value="RmlC-like cupins"/>
    <property type="match status" value="1"/>
</dbReference>
<reference evidence="2 3" key="1">
    <citation type="journal article" date="2012" name="BMC Genomics">
        <title>Tools to kill: Genome of one of the most destructive plant pathogenic fungi Macrophomina phaseolina.</title>
        <authorList>
            <person name="Islam M.S."/>
            <person name="Haque M.S."/>
            <person name="Islam M.M."/>
            <person name="Emdad E.M."/>
            <person name="Halim A."/>
            <person name="Hossen Q.M.M."/>
            <person name="Hossain M.Z."/>
            <person name="Ahmed B."/>
            <person name="Rahim S."/>
            <person name="Rahman M.S."/>
            <person name="Alam M.M."/>
            <person name="Hou S."/>
            <person name="Wan X."/>
            <person name="Saito J.A."/>
            <person name="Alam M."/>
        </authorList>
    </citation>
    <scope>NUCLEOTIDE SEQUENCE [LARGE SCALE GENOMIC DNA]</scope>
    <source>
        <strain evidence="2 3">MS6</strain>
    </source>
</reference>
<dbReference type="VEuPathDB" id="FungiDB:MPH_07365"/>
<feature type="domain" description="Cupin type-1" evidence="1">
    <location>
        <begin position="75"/>
        <end position="138"/>
    </location>
</feature>
<dbReference type="Proteomes" id="UP000007129">
    <property type="component" value="Unassembled WGS sequence"/>
</dbReference>
<dbReference type="Gene3D" id="2.60.120.10">
    <property type="entry name" value="Jelly Rolls"/>
    <property type="match status" value="1"/>
</dbReference>
<dbReference type="HOGENOM" id="CLU_084522_1_0_1"/>
<dbReference type="PANTHER" id="PTHR36448:SF2">
    <property type="entry name" value="CUPIN TYPE-1 DOMAIN-CONTAINING PROTEIN"/>
    <property type="match status" value="1"/>
</dbReference>
<dbReference type="OrthoDB" id="2446447at2759"/>
<proteinExistence type="predicted"/>
<dbReference type="InterPro" id="IPR014710">
    <property type="entry name" value="RmlC-like_jellyroll"/>
</dbReference>
<dbReference type="InterPro" id="IPR047121">
    <property type="entry name" value="YjiB-like"/>
</dbReference>
<name>K2QZK4_MACPH</name>
<dbReference type="eggNOG" id="ENOG502SBBY">
    <property type="taxonomic scope" value="Eukaryota"/>
</dbReference>
<organism evidence="2 3">
    <name type="scientific">Macrophomina phaseolina (strain MS6)</name>
    <name type="common">Charcoal rot fungus</name>
    <dbReference type="NCBI Taxonomy" id="1126212"/>
    <lineage>
        <taxon>Eukaryota</taxon>
        <taxon>Fungi</taxon>
        <taxon>Dikarya</taxon>
        <taxon>Ascomycota</taxon>
        <taxon>Pezizomycotina</taxon>
        <taxon>Dothideomycetes</taxon>
        <taxon>Dothideomycetes incertae sedis</taxon>
        <taxon>Botryosphaeriales</taxon>
        <taxon>Botryosphaeriaceae</taxon>
        <taxon>Macrophomina</taxon>
    </lineage>
</organism>
<comment type="caution">
    <text evidence="2">The sequence shown here is derived from an EMBL/GenBank/DDBJ whole genome shotgun (WGS) entry which is preliminary data.</text>
</comment>
<sequence length="202" mass="22204">MASLTIREPETYSVKRNAHCPNSSFPVLVYRNVLPTPVEEESTSEFLQRNKWEKKVEIVLTFRFASSQLNRLQGTWGAITTKHFHPNTHECYGIFRGTSMLVFGEGGLDAPGTGVRCTVSAGDVVVVPAGVAHASATSADDYKYIGVYPQGSPKWRNEWGKRAVEDDDPLLSEIAAVPVPACDPVYGAGGPAVRIWREIRPE</sequence>
<dbReference type="CDD" id="cd02219">
    <property type="entry name" value="cupin_YjlB-like"/>
    <property type="match status" value="1"/>
</dbReference>
<protein>
    <recommendedName>
        <fullName evidence="1">Cupin type-1 domain-containing protein</fullName>
    </recommendedName>
</protein>
<dbReference type="InterPro" id="IPR011051">
    <property type="entry name" value="RmlC_Cupin_sf"/>
</dbReference>
<accession>K2QZK4</accession>
<dbReference type="AlphaFoldDB" id="K2QZK4"/>
<gene>
    <name evidence="2" type="ORF">MPH_07365</name>
</gene>
<dbReference type="InterPro" id="IPR006045">
    <property type="entry name" value="Cupin_1"/>
</dbReference>
<dbReference type="STRING" id="1126212.K2QZK4"/>
<evidence type="ECO:0000313" key="2">
    <source>
        <dbReference type="EMBL" id="EKG15441.1"/>
    </source>
</evidence>
<dbReference type="InParanoid" id="K2QZK4"/>
<dbReference type="EMBL" id="AHHD01000298">
    <property type="protein sequence ID" value="EKG15441.1"/>
    <property type="molecule type" value="Genomic_DNA"/>
</dbReference>